<organism evidence="1 2">
    <name type="scientific">Neisseria shayeganii 871</name>
    <dbReference type="NCBI Taxonomy" id="1032488"/>
    <lineage>
        <taxon>Bacteria</taxon>
        <taxon>Pseudomonadati</taxon>
        <taxon>Pseudomonadota</taxon>
        <taxon>Betaproteobacteria</taxon>
        <taxon>Neisseriales</taxon>
        <taxon>Neisseriaceae</taxon>
        <taxon>Neisseria</taxon>
    </lineage>
</organism>
<sequence length="39" mass="4558">MGGCKRLHRRRLARRLSGSLIRRLCVRIHPFPSYGRPLA</sequence>
<reference evidence="1 2" key="1">
    <citation type="submission" date="2011-05" db="EMBL/GenBank/DDBJ databases">
        <authorList>
            <person name="Muzny D."/>
            <person name="Qin X."/>
            <person name="Deng J."/>
            <person name="Jiang H."/>
            <person name="Liu Y."/>
            <person name="Qu J."/>
            <person name="Song X.-Z."/>
            <person name="Zhang L."/>
            <person name="Thornton R."/>
            <person name="Coyle M."/>
            <person name="Francisco L."/>
            <person name="Jackson L."/>
            <person name="Javaid M."/>
            <person name="Korchina V."/>
            <person name="Kovar C."/>
            <person name="Mata R."/>
            <person name="Mathew T."/>
            <person name="Ngo R."/>
            <person name="Nguyen L."/>
            <person name="Nguyen N."/>
            <person name="Okwuonu G."/>
            <person name="Ongeri F."/>
            <person name="Pham C."/>
            <person name="Simmons D."/>
            <person name="Wilczek-Boney K."/>
            <person name="Hale W."/>
            <person name="Jakkamsetti A."/>
            <person name="Pham P."/>
            <person name="Ruth R."/>
            <person name="San Lucas F."/>
            <person name="Warren J."/>
            <person name="Zhang J."/>
            <person name="Zhao Z."/>
            <person name="Zhou C."/>
            <person name="Zhu D."/>
            <person name="Lee S."/>
            <person name="Bess C."/>
            <person name="Blankenburg K."/>
            <person name="Forbes L."/>
            <person name="Fu Q."/>
            <person name="Gubbala S."/>
            <person name="Hirani K."/>
            <person name="Jayaseelan J.C."/>
            <person name="Lara F."/>
            <person name="Munidasa M."/>
            <person name="Palculict T."/>
            <person name="Patil S."/>
            <person name="Pu L.-L."/>
            <person name="Saada N."/>
            <person name="Tang L."/>
            <person name="Weissenberger G."/>
            <person name="Zhu Y."/>
            <person name="Hemphill L."/>
            <person name="Shang Y."/>
            <person name="Youmans B."/>
            <person name="Ayvaz T."/>
            <person name="Ross M."/>
            <person name="Santibanez J."/>
            <person name="Aqrawi P."/>
            <person name="Gross S."/>
            <person name="Joshi V."/>
            <person name="Fowler G."/>
            <person name="Nazareth L."/>
            <person name="Reid J."/>
            <person name="Worley K."/>
            <person name="Petrosino J."/>
            <person name="Highlander S."/>
            <person name="Gibbs R."/>
        </authorList>
    </citation>
    <scope>NUCLEOTIDE SEQUENCE [LARGE SCALE GENOMIC DNA]</scope>
    <source>
        <strain evidence="1 2">871</strain>
    </source>
</reference>
<evidence type="ECO:0000313" key="2">
    <source>
        <dbReference type="Proteomes" id="UP000003019"/>
    </source>
</evidence>
<dbReference type="EMBL" id="AGAY01000059">
    <property type="protein sequence ID" value="EGY52116.1"/>
    <property type="molecule type" value="Genomic_DNA"/>
</dbReference>
<keyword evidence="2" id="KW-1185">Reference proteome</keyword>
<dbReference type="AlphaFoldDB" id="G4CJ22"/>
<comment type="caution">
    <text evidence="1">The sequence shown here is derived from an EMBL/GenBank/DDBJ whole genome shotgun (WGS) entry which is preliminary data.</text>
</comment>
<dbReference type="STRING" id="1032488.HMPREF9371_1611"/>
<dbReference type="HOGENOM" id="CLU_3313312_0_0_4"/>
<proteinExistence type="predicted"/>
<gene>
    <name evidence="1" type="ORF">HMPREF9371_1611</name>
</gene>
<accession>G4CJ22</accession>
<evidence type="ECO:0000313" key="1">
    <source>
        <dbReference type="EMBL" id="EGY52116.1"/>
    </source>
</evidence>
<name>G4CJ22_9NEIS</name>
<dbReference type="Proteomes" id="UP000003019">
    <property type="component" value="Unassembled WGS sequence"/>
</dbReference>
<protein>
    <submittedName>
        <fullName evidence="1">Uncharacterized protein</fullName>
    </submittedName>
</protein>